<dbReference type="STRING" id="1365950.SAMN05428963_11042"/>
<sequence length="146" mass="17012">MPIKPENKGFYALDWPQLSHAIRFRRAKGRCERCGRPHGQLVYQLEDGCWFDAEIGRWRDGHGRLVRRKLPAPHEAEPDREPRSTRVRVSCAHLDQDIGNDEPDNLAALCQRCQLNHNRPWNRRKIWLAAFMKKALGDLFDGPYAT</sequence>
<organism evidence="1 2">
    <name type="scientific">Consotaella salsifontis</name>
    <dbReference type="NCBI Taxonomy" id="1365950"/>
    <lineage>
        <taxon>Bacteria</taxon>
        <taxon>Pseudomonadati</taxon>
        <taxon>Pseudomonadota</taxon>
        <taxon>Alphaproteobacteria</taxon>
        <taxon>Hyphomicrobiales</taxon>
        <taxon>Aurantimonadaceae</taxon>
        <taxon>Consotaella</taxon>
    </lineage>
</organism>
<dbReference type="EMBL" id="FUXL01000010">
    <property type="protein sequence ID" value="SKA26148.1"/>
    <property type="molecule type" value="Genomic_DNA"/>
</dbReference>
<gene>
    <name evidence="1" type="ORF">SAMN05428963_11042</name>
</gene>
<dbReference type="RefSeq" id="WP_078709271.1">
    <property type="nucleotide sequence ID" value="NZ_FUXL01000010.1"/>
</dbReference>
<keyword evidence="2" id="KW-1185">Reference proteome</keyword>
<proteinExistence type="predicted"/>
<dbReference type="AlphaFoldDB" id="A0A1T4SE31"/>
<name>A0A1T4SE31_9HYPH</name>
<accession>A0A1T4SE31</accession>
<protein>
    <submittedName>
        <fullName evidence="1">Uncharacterized protein</fullName>
    </submittedName>
</protein>
<dbReference type="OrthoDB" id="7066992at2"/>
<reference evidence="1 2" key="1">
    <citation type="submission" date="2017-02" db="EMBL/GenBank/DDBJ databases">
        <authorList>
            <person name="Peterson S.W."/>
        </authorList>
    </citation>
    <scope>NUCLEOTIDE SEQUENCE [LARGE SCALE GENOMIC DNA]</scope>
    <source>
        <strain evidence="1 2">USBA 369</strain>
    </source>
</reference>
<evidence type="ECO:0000313" key="1">
    <source>
        <dbReference type="EMBL" id="SKA26148.1"/>
    </source>
</evidence>
<evidence type="ECO:0000313" key="2">
    <source>
        <dbReference type="Proteomes" id="UP000190135"/>
    </source>
</evidence>
<dbReference type="Proteomes" id="UP000190135">
    <property type="component" value="Unassembled WGS sequence"/>
</dbReference>